<gene>
    <name evidence="2" type="primary">RvY_10738-1</name>
    <name evidence="2" type="synonym">RvY_10738.1</name>
    <name evidence="2" type="ORF">RvY_10738</name>
</gene>
<dbReference type="Proteomes" id="UP000186922">
    <property type="component" value="Unassembled WGS sequence"/>
</dbReference>
<sequence length="94" mass="10581">MRFNRLRWETSWTTTPSGSRLGVRLCCPHACRCGSNVDEYGQHGMYCRCSGGRYSPHSALSESLKRALTSTQTPAIREPSGNFRNNEKRPDGMI</sequence>
<proteinExistence type="predicted"/>
<reference evidence="2 3" key="1">
    <citation type="journal article" date="2016" name="Nat. Commun.">
        <title>Extremotolerant tardigrade genome and improved radiotolerance of human cultured cells by tardigrade-unique protein.</title>
        <authorList>
            <person name="Hashimoto T."/>
            <person name="Horikawa D.D."/>
            <person name="Saito Y."/>
            <person name="Kuwahara H."/>
            <person name="Kozuka-Hata H."/>
            <person name="Shin-I T."/>
            <person name="Minakuchi Y."/>
            <person name="Ohishi K."/>
            <person name="Motoyama A."/>
            <person name="Aizu T."/>
            <person name="Enomoto A."/>
            <person name="Kondo K."/>
            <person name="Tanaka S."/>
            <person name="Hara Y."/>
            <person name="Koshikawa S."/>
            <person name="Sagara H."/>
            <person name="Miura T."/>
            <person name="Yokobori S."/>
            <person name="Miyagawa K."/>
            <person name="Suzuki Y."/>
            <person name="Kubo T."/>
            <person name="Oyama M."/>
            <person name="Kohara Y."/>
            <person name="Fujiyama A."/>
            <person name="Arakawa K."/>
            <person name="Katayama T."/>
            <person name="Toyoda A."/>
            <person name="Kunieda T."/>
        </authorList>
    </citation>
    <scope>NUCLEOTIDE SEQUENCE [LARGE SCALE GENOMIC DNA]</scope>
    <source>
        <strain evidence="2 3">YOKOZUNA-1</strain>
    </source>
</reference>
<evidence type="ECO:0000313" key="2">
    <source>
        <dbReference type="EMBL" id="GAU99787.1"/>
    </source>
</evidence>
<dbReference type="OrthoDB" id="2016582at2759"/>
<organism evidence="2 3">
    <name type="scientific">Ramazzottius varieornatus</name>
    <name type="common">Water bear</name>
    <name type="synonym">Tardigrade</name>
    <dbReference type="NCBI Taxonomy" id="947166"/>
    <lineage>
        <taxon>Eukaryota</taxon>
        <taxon>Metazoa</taxon>
        <taxon>Ecdysozoa</taxon>
        <taxon>Tardigrada</taxon>
        <taxon>Eutardigrada</taxon>
        <taxon>Parachela</taxon>
        <taxon>Hypsibioidea</taxon>
        <taxon>Ramazzottiidae</taxon>
        <taxon>Ramazzottius</taxon>
    </lineage>
</organism>
<accession>A0A1D1VJ50</accession>
<feature type="region of interest" description="Disordered" evidence="1">
    <location>
        <begin position="70"/>
        <end position="94"/>
    </location>
</feature>
<name>A0A1D1VJ50_RAMVA</name>
<evidence type="ECO:0000313" key="3">
    <source>
        <dbReference type="Proteomes" id="UP000186922"/>
    </source>
</evidence>
<protein>
    <submittedName>
        <fullName evidence="2">Uncharacterized protein</fullName>
    </submittedName>
</protein>
<evidence type="ECO:0000256" key="1">
    <source>
        <dbReference type="SAM" id="MobiDB-lite"/>
    </source>
</evidence>
<comment type="caution">
    <text evidence="2">The sequence shown here is derived from an EMBL/GenBank/DDBJ whole genome shotgun (WGS) entry which is preliminary data.</text>
</comment>
<feature type="compositionally biased region" description="Basic and acidic residues" evidence="1">
    <location>
        <begin position="85"/>
        <end position="94"/>
    </location>
</feature>
<dbReference type="AlphaFoldDB" id="A0A1D1VJ50"/>
<dbReference type="EMBL" id="BDGG01000005">
    <property type="protein sequence ID" value="GAU99787.1"/>
    <property type="molecule type" value="Genomic_DNA"/>
</dbReference>
<keyword evidence="3" id="KW-1185">Reference proteome</keyword>